<dbReference type="Proteomes" id="UP001605036">
    <property type="component" value="Unassembled WGS sequence"/>
</dbReference>
<dbReference type="AlphaFoldDB" id="A0ABD1XRA8"/>
<dbReference type="InterPro" id="IPR029063">
    <property type="entry name" value="SAM-dependent_MTases_sf"/>
</dbReference>
<comment type="caution">
    <text evidence="1">The sequence shown here is derived from an EMBL/GenBank/DDBJ whole genome shotgun (WGS) entry which is preliminary data.</text>
</comment>
<keyword evidence="2" id="KW-1185">Reference proteome</keyword>
<proteinExistence type="predicted"/>
<accession>A0ABD1XRA8</accession>
<dbReference type="EMBL" id="JBHFFA010000008">
    <property type="protein sequence ID" value="KAL2610471.1"/>
    <property type="molecule type" value="Genomic_DNA"/>
</dbReference>
<evidence type="ECO:0000313" key="1">
    <source>
        <dbReference type="EMBL" id="KAL2610471.1"/>
    </source>
</evidence>
<organism evidence="1 2">
    <name type="scientific">Riccia fluitans</name>
    <dbReference type="NCBI Taxonomy" id="41844"/>
    <lineage>
        <taxon>Eukaryota</taxon>
        <taxon>Viridiplantae</taxon>
        <taxon>Streptophyta</taxon>
        <taxon>Embryophyta</taxon>
        <taxon>Marchantiophyta</taxon>
        <taxon>Marchantiopsida</taxon>
        <taxon>Marchantiidae</taxon>
        <taxon>Marchantiales</taxon>
        <taxon>Ricciaceae</taxon>
        <taxon>Riccia</taxon>
    </lineage>
</organism>
<dbReference type="SUPFAM" id="SSF53335">
    <property type="entry name" value="S-adenosyl-L-methionine-dependent methyltransferases"/>
    <property type="match status" value="1"/>
</dbReference>
<name>A0ABD1XRA8_9MARC</name>
<protein>
    <submittedName>
        <fullName evidence="1">Uncharacterized protein</fullName>
    </submittedName>
</protein>
<evidence type="ECO:0000313" key="2">
    <source>
        <dbReference type="Proteomes" id="UP001605036"/>
    </source>
</evidence>
<gene>
    <name evidence="1" type="ORF">R1flu_029044</name>
</gene>
<sequence>MASMAKPTVMPIMTAGHGKNSYVRNSNYQAAFMDRVFDDGHLLIDVDGMQILRDGTDLVRVADFGCSLGRE</sequence>
<reference evidence="1 2" key="1">
    <citation type="submission" date="2024-09" db="EMBL/GenBank/DDBJ databases">
        <title>Chromosome-scale assembly of Riccia fluitans.</title>
        <authorList>
            <person name="Paukszto L."/>
            <person name="Sawicki J."/>
            <person name="Karawczyk K."/>
            <person name="Piernik-Szablinska J."/>
            <person name="Szczecinska M."/>
            <person name="Mazdziarz M."/>
        </authorList>
    </citation>
    <scope>NUCLEOTIDE SEQUENCE [LARGE SCALE GENOMIC DNA]</scope>
    <source>
        <strain evidence="1">Rf_01</strain>
        <tissue evidence="1">Aerial parts of the thallus</tissue>
    </source>
</reference>